<dbReference type="EMBL" id="KF901008">
    <property type="protein sequence ID" value="AIF14681.1"/>
    <property type="molecule type" value="Genomic_DNA"/>
</dbReference>
<dbReference type="InterPro" id="IPR029066">
    <property type="entry name" value="PLP-binding_barrel"/>
</dbReference>
<name>A0A075HDS0_9EURY</name>
<dbReference type="Pfam" id="PF01168">
    <property type="entry name" value="Ala_racemase_N"/>
    <property type="match status" value="1"/>
</dbReference>
<dbReference type="PANTHER" id="PTHR10146:SF14">
    <property type="entry name" value="PYRIDOXAL PHOSPHATE HOMEOSTASIS PROTEIN"/>
    <property type="match status" value="1"/>
</dbReference>
<dbReference type="PIRSF" id="PIRSF004848">
    <property type="entry name" value="YBL036c_PLPDEIII"/>
    <property type="match status" value="1"/>
</dbReference>
<keyword evidence="1 2" id="KW-0663">Pyridoxal phosphate</keyword>
<comment type="similarity">
    <text evidence="2">Belongs to the pyridoxal phosphate-binding protein YggS/PROSC family.</text>
</comment>
<organism evidence="4">
    <name type="scientific">uncultured marine group II/III euryarchaeote KM3_67_G08</name>
    <dbReference type="NCBI Taxonomy" id="1456485"/>
    <lineage>
        <taxon>Archaea</taxon>
        <taxon>Methanobacteriati</taxon>
        <taxon>Methanobacteriota</taxon>
        <taxon>environmental samples</taxon>
    </lineage>
</organism>
<evidence type="ECO:0000259" key="3">
    <source>
        <dbReference type="Pfam" id="PF01168"/>
    </source>
</evidence>
<evidence type="ECO:0000313" key="4">
    <source>
        <dbReference type="EMBL" id="AIF14681.1"/>
    </source>
</evidence>
<dbReference type="HAMAP" id="MF_02087">
    <property type="entry name" value="PLP_homeostasis"/>
    <property type="match status" value="1"/>
</dbReference>
<dbReference type="SUPFAM" id="SSF51419">
    <property type="entry name" value="PLP-binding barrel"/>
    <property type="match status" value="1"/>
</dbReference>
<protein>
    <recommendedName>
        <fullName evidence="2">Pyridoxal phosphate homeostasis protein</fullName>
        <shortName evidence="2">PLP homeostasis protein</shortName>
    </recommendedName>
</protein>
<reference evidence="4" key="1">
    <citation type="journal article" date="2014" name="Genome Biol. Evol.">
        <title>Pangenome evidence for extensive interdomain horizontal transfer affecting lineage core and shell genes in uncultured planktonic thaumarchaeota and euryarchaeota.</title>
        <authorList>
            <person name="Deschamps P."/>
            <person name="Zivanovic Y."/>
            <person name="Moreira D."/>
            <person name="Rodriguez-Valera F."/>
            <person name="Lopez-Garcia P."/>
        </authorList>
    </citation>
    <scope>NUCLEOTIDE SEQUENCE</scope>
</reference>
<evidence type="ECO:0000256" key="1">
    <source>
        <dbReference type="ARBA" id="ARBA00022898"/>
    </source>
</evidence>
<comment type="function">
    <text evidence="2">Pyridoxal 5'-phosphate (PLP)-binding protein, which is involved in PLP homeostasis.</text>
</comment>
<dbReference type="CDD" id="cd00635">
    <property type="entry name" value="PLPDE_III_YBL036c_like"/>
    <property type="match status" value="1"/>
</dbReference>
<dbReference type="Gene3D" id="3.20.20.10">
    <property type="entry name" value="Alanine racemase"/>
    <property type="match status" value="1"/>
</dbReference>
<dbReference type="GO" id="GO:0030170">
    <property type="term" value="F:pyridoxal phosphate binding"/>
    <property type="evidence" value="ECO:0007669"/>
    <property type="project" value="UniProtKB-UniRule"/>
</dbReference>
<feature type="modified residue" description="N6-(pyridoxal phosphate)lysine" evidence="2">
    <location>
        <position position="34"/>
    </location>
</feature>
<dbReference type="AlphaFoldDB" id="A0A075HDS0"/>
<dbReference type="InterPro" id="IPR001608">
    <property type="entry name" value="Ala_racemase_N"/>
</dbReference>
<proteinExistence type="inferred from homology"/>
<sequence length="222" mass="24344">MIAQNLDAISKKIGEATIAAGRDVSEITLIGVTKTKPLEMIKKAFEAGLTDVGENYVEDFSDKQTSYHPSGLNYHFIGRLPTKKVRKIVGKAHLIHSVGSVKLAKKIDFVSSEEKVCQDILIQVNQGGELSKSGVEPDNLEALVKEVSTLLNIRIRGLMSIPPFHEPAQPYFTQLRHLRDNLQEKTGTELPFLSMGMSGDFVEAISEGATHIRVGTAIFGSR</sequence>
<evidence type="ECO:0000256" key="2">
    <source>
        <dbReference type="HAMAP-Rule" id="MF_02087"/>
    </source>
</evidence>
<accession>A0A075HDS0</accession>
<dbReference type="NCBIfam" id="TIGR00044">
    <property type="entry name" value="YggS family pyridoxal phosphate-dependent enzyme"/>
    <property type="match status" value="1"/>
</dbReference>
<dbReference type="InterPro" id="IPR011078">
    <property type="entry name" value="PyrdxlP_homeostasis"/>
</dbReference>
<dbReference type="PANTHER" id="PTHR10146">
    <property type="entry name" value="PROLINE SYNTHETASE CO-TRANSCRIBED BACTERIAL HOMOLOG PROTEIN"/>
    <property type="match status" value="1"/>
</dbReference>
<feature type="domain" description="Alanine racemase N-terminal" evidence="3">
    <location>
        <begin position="29"/>
        <end position="221"/>
    </location>
</feature>